<dbReference type="AlphaFoldDB" id="A0A2T7UNY3"/>
<gene>
    <name evidence="4" type="ORF">DDE23_16965</name>
</gene>
<dbReference type="Pfam" id="PF02348">
    <property type="entry name" value="CTP_transf_3"/>
    <property type="match status" value="1"/>
</dbReference>
<dbReference type="NCBIfam" id="NF003950">
    <property type="entry name" value="PRK05450.1-3"/>
    <property type="match status" value="1"/>
</dbReference>
<keyword evidence="2 4" id="KW-0548">Nucleotidyltransferase</keyword>
<dbReference type="PANTHER" id="PTHR42866">
    <property type="entry name" value="3-DEOXY-MANNO-OCTULOSONATE CYTIDYLYLTRANSFERASE"/>
    <property type="match status" value="1"/>
</dbReference>
<evidence type="ECO:0000256" key="1">
    <source>
        <dbReference type="ARBA" id="ARBA00022679"/>
    </source>
</evidence>
<keyword evidence="5" id="KW-1185">Reference proteome</keyword>
<dbReference type="InterPro" id="IPR029044">
    <property type="entry name" value="Nucleotide-diphossugar_trans"/>
</dbReference>
<name>A0A2T7UNY3_9RHOB</name>
<evidence type="ECO:0000256" key="3">
    <source>
        <dbReference type="ARBA" id="ARBA00022985"/>
    </source>
</evidence>
<comment type="caution">
    <text evidence="4">The sequence shown here is derived from an EMBL/GenBank/DDBJ whole genome shotgun (WGS) entry which is preliminary data.</text>
</comment>
<dbReference type="RefSeq" id="WP_107753265.1">
    <property type="nucleotide sequence ID" value="NZ_QBKF01000009.1"/>
</dbReference>
<dbReference type="GO" id="GO:0008690">
    <property type="term" value="F:3-deoxy-manno-octulosonate cytidylyltransferase activity"/>
    <property type="evidence" value="ECO:0007669"/>
    <property type="project" value="InterPro"/>
</dbReference>
<evidence type="ECO:0000256" key="2">
    <source>
        <dbReference type="ARBA" id="ARBA00022695"/>
    </source>
</evidence>
<dbReference type="SUPFAM" id="SSF53448">
    <property type="entry name" value="Nucleotide-diphospho-sugar transferases"/>
    <property type="match status" value="1"/>
</dbReference>
<keyword evidence="1 4" id="KW-0808">Transferase</keyword>
<dbReference type="CDD" id="cd02517">
    <property type="entry name" value="CMP-KDO-Synthetase"/>
    <property type="match status" value="1"/>
</dbReference>
<dbReference type="PANTHER" id="PTHR42866:SF2">
    <property type="entry name" value="3-DEOXY-MANNO-OCTULOSONATE CYTIDYLYLTRANSFERASE, MITOCHONDRIAL"/>
    <property type="match status" value="1"/>
</dbReference>
<dbReference type="GO" id="GO:0009103">
    <property type="term" value="P:lipopolysaccharide biosynthetic process"/>
    <property type="evidence" value="ECO:0007669"/>
    <property type="project" value="UniProtKB-KW"/>
</dbReference>
<protein>
    <submittedName>
        <fullName evidence="4">3-deoxy-manno-octulosonate cytidylyltransferase</fullName>
    </submittedName>
</protein>
<reference evidence="4 5" key="1">
    <citation type="journal article" date="2011" name="Syst. Appl. Microbiol.">
        <title>Defluviimonas denitrificans gen. nov., sp. nov., and Pararhodobacter aggregans gen. nov., sp. nov., non-phototrophic Rhodobacteraceae from the biofilter of a marine aquaculture.</title>
        <authorList>
            <person name="Foesel B.U."/>
            <person name="Drake H.L."/>
            <person name="Schramm A."/>
        </authorList>
    </citation>
    <scope>NUCLEOTIDE SEQUENCE [LARGE SCALE GENOMIC DNA]</scope>
    <source>
        <strain evidence="4 5">D1-19</strain>
    </source>
</reference>
<proteinExistence type="predicted"/>
<dbReference type="InterPro" id="IPR003329">
    <property type="entry name" value="Cytidylyl_trans"/>
</dbReference>
<dbReference type="Gene3D" id="3.90.550.10">
    <property type="entry name" value="Spore Coat Polysaccharide Biosynthesis Protein SpsA, Chain A"/>
    <property type="match status" value="1"/>
</dbReference>
<evidence type="ECO:0000313" key="5">
    <source>
        <dbReference type="Proteomes" id="UP000244810"/>
    </source>
</evidence>
<evidence type="ECO:0000313" key="4">
    <source>
        <dbReference type="EMBL" id="PVE46331.1"/>
    </source>
</evidence>
<dbReference type="OrthoDB" id="9815559at2"/>
<dbReference type="Proteomes" id="UP000244810">
    <property type="component" value="Unassembled WGS sequence"/>
</dbReference>
<organism evidence="4 5">
    <name type="scientific">Pararhodobacter aggregans</name>
    <dbReference type="NCBI Taxonomy" id="404875"/>
    <lineage>
        <taxon>Bacteria</taxon>
        <taxon>Pseudomonadati</taxon>
        <taxon>Pseudomonadota</taxon>
        <taxon>Alphaproteobacteria</taxon>
        <taxon>Rhodobacterales</taxon>
        <taxon>Paracoccaceae</taxon>
        <taxon>Pararhodobacter</taxon>
    </lineage>
</organism>
<dbReference type="NCBIfam" id="NF003952">
    <property type="entry name" value="PRK05450.1-5"/>
    <property type="match status" value="1"/>
</dbReference>
<dbReference type="EMBL" id="QDDR01000009">
    <property type="protein sequence ID" value="PVE46331.1"/>
    <property type="molecule type" value="Genomic_DNA"/>
</dbReference>
<accession>A0A2T7UNY3</accession>
<dbReference type="GO" id="GO:0005829">
    <property type="term" value="C:cytosol"/>
    <property type="evidence" value="ECO:0007669"/>
    <property type="project" value="TreeGrafter"/>
</dbReference>
<keyword evidence="3" id="KW-0448">Lipopolysaccharide biosynthesis</keyword>
<dbReference type="InterPro" id="IPR004528">
    <property type="entry name" value="KdsB"/>
</dbReference>
<sequence>MRDAVIIIPARYASTRYPAKPLATLKGASGVERSLLERSVMAGRAAAVSTRGVTGLYVATDDERIAEEARRIGADVIMTAPECVNGTERVAEAVKNAGLTQPIVVNLQGDAPLTPPHFVSALIAAMREDEGRQVATPVLRCDREALDNFLNDRKHGRVGATTVVRDLKGNAIYFSKEVIPFTGSLKRHDAIPVFHHVGLYAYTPAALDLYAGLAPGQLEQLEGLEQLRFLEHGHKIAAVEVSAPGAAFWELNNPSDVPLIEGYLKRMGME</sequence>